<feature type="transmembrane region" description="Helical" evidence="2">
    <location>
        <begin position="278"/>
        <end position="298"/>
    </location>
</feature>
<evidence type="ECO:0000313" key="3">
    <source>
        <dbReference type="EMBL" id="KAK6954841.1"/>
    </source>
</evidence>
<evidence type="ECO:0000313" key="4">
    <source>
        <dbReference type="Proteomes" id="UP001369815"/>
    </source>
</evidence>
<dbReference type="Proteomes" id="UP001369815">
    <property type="component" value="Unassembled WGS sequence"/>
</dbReference>
<accession>A0AAX6MRN4</accession>
<sequence>MGKPDHKKADDVVSLHTNPGESSRLTYSDDHDLDIPEVVVDDLPPNYSESESLLPPPDVETAIPGDGLAIVQRPFVEDAMTFNDLNTGAQYWMAKSLEDPANLEKHIRHLAAIPPRPYIRLVGTHTETTRDSKGKMDKDRITDFDISVELTPYLYSDAQYRRSWNYVRTVENAEKTYRGTILKKRAPGSNQSIEVGSTPKPTLQEWCHRYSASHAGLKVFALQRRIVGFDEEGVKSNLRELVYRTNYRGHLRVELVTKDSLIECYNESKINKWRLTKWIRMLFMFTFLFIFTWPYLWLRTKRWEVVVSEWPFSRIADDGTKQYVSVSEDQWFNMWGRAIYKAVLRKRQGVLDQTDLRRAQEPEPTFESENVAINGAANLFRAGISAMDEVNRQLGWGGDC</sequence>
<protein>
    <submittedName>
        <fullName evidence="3">Uncharacterized protein</fullName>
    </submittedName>
</protein>
<comment type="caution">
    <text evidence="3">The sequence shown here is derived from an EMBL/GenBank/DDBJ whole genome shotgun (WGS) entry which is preliminary data.</text>
</comment>
<dbReference type="AlphaFoldDB" id="A0AAX6MRN4"/>
<evidence type="ECO:0000256" key="1">
    <source>
        <dbReference type="SAM" id="MobiDB-lite"/>
    </source>
</evidence>
<name>A0AAX6MRN4_9PEZI</name>
<organism evidence="3 4">
    <name type="scientific">Daldinia eschscholtzii</name>
    <dbReference type="NCBI Taxonomy" id="292717"/>
    <lineage>
        <taxon>Eukaryota</taxon>
        <taxon>Fungi</taxon>
        <taxon>Dikarya</taxon>
        <taxon>Ascomycota</taxon>
        <taxon>Pezizomycotina</taxon>
        <taxon>Sordariomycetes</taxon>
        <taxon>Xylariomycetidae</taxon>
        <taxon>Xylariales</taxon>
        <taxon>Hypoxylaceae</taxon>
        <taxon>Daldinia</taxon>
    </lineage>
</organism>
<reference evidence="3 4" key="1">
    <citation type="journal article" date="2024" name="Front Chem Biol">
        <title>Unveiling the potential of Daldinia eschscholtzii MFLUCC 19-0629 through bioactivity and bioinformatics studies for enhanced sustainable agriculture production.</title>
        <authorList>
            <person name="Brooks S."/>
            <person name="Weaver J.A."/>
            <person name="Klomchit A."/>
            <person name="Alharthi S.A."/>
            <person name="Onlamun T."/>
            <person name="Nurani R."/>
            <person name="Vong T.K."/>
            <person name="Alberti F."/>
            <person name="Greco C."/>
        </authorList>
    </citation>
    <scope>NUCLEOTIDE SEQUENCE [LARGE SCALE GENOMIC DNA]</scope>
    <source>
        <strain evidence="3">MFLUCC 19-0629</strain>
    </source>
</reference>
<dbReference type="EMBL" id="JBANMG010000004">
    <property type="protein sequence ID" value="KAK6954841.1"/>
    <property type="molecule type" value="Genomic_DNA"/>
</dbReference>
<evidence type="ECO:0000256" key="2">
    <source>
        <dbReference type="SAM" id="Phobius"/>
    </source>
</evidence>
<dbReference type="PANTHER" id="PTHR37848">
    <property type="entry name" value="EXPRESSED PROTEIN"/>
    <property type="match status" value="1"/>
</dbReference>
<feature type="region of interest" description="Disordered" evidence="1">
    <location>
        <begin position="1"/>
        <end position="33"/>
    </location>
</feature>
<keyword evidence="2" id="KW-1133">Transmembrane helix</keyword>
<feature type="compositionally biased region" description="Polar residues" evidence="1">
    <location>
        <begin position="15"/>
        <end position="26"/>
    </location>
</feature>
<gene>
    <name evidence="3" type="ORF">Daesc_004810</name>
</gene>
<proteinExistence type="predicted"/>
<dbReference type="PANTHER" id="PTHR37848:SF1">
    <property type="entry name" value="SUN DOMAIN-CONTAINING PROTEIN"/>
    <property type="match status" value="1"/>
</dbReference>
<keyword evidence="4" id="KW-1185">Reference proteome</keyword>
<keyword evidence="2" id="KW-0812">Transmembrane</keyword>
<keyword evidence="2" id="KW-0472">Membrane</keyword>